<evidence type="ECO:0000256" key="13">
    <source>
        <dbReference type="ARBA" id="ARBA00023136"/>
    </source>
</evidence>
<dbReference type="PRINTS" id="PR01491">
    <property type="entry name" value="KVCHANNEL"/>
</dbReference>
<dbReference type="AlphaFoldDB" id="A0A9J7GHM3"/>
<evidence type="ECO:0000256" key="16">
    <source>
        <dbReference type="ARBA" id="ARBA00025980"/>
    </source>
</evidence>
<dbReference type="GO" id="GO:0001508">
    <property type="term" value="P:action potential"/>
    <property type="evidence" value="ECO:0007669"/>
    <property type="project" value="TreeGrafter"/>
</dbReference>
<evidence type="ECO:0000256" key="18">
    <source>
        <dbReference type="SAM" id="MobiDB-lite"/>
    </source>
</evidence>
<name>A0A9J7GHM3_CRIGR</name>
<dbReference type="PRINTS" id="PR01493">
    <property type="entry name" value="KV8CHANNEL"/>
</dbReference>
<dbReference type="InterPro" id="IPR003970">
    <property type="entry name" value="K_chnl_volt-dep_Kv8.1"/>
</dbReference>
<keyword evidence="5" id="KW-1003">Cell membrane</keyword>
<comment type="subcellular location">
    <subcellularLocation>
        <location evidence="1">Cell membrane</location>
        <topology evidence="1">Multi-pass membrane protein</topology>
    </subcellularLocation>
</comment>
<evidence type="ECO:0000313" key="22">
    <source>
        <dbReference type="RefSeq" id="XP_027287235.2"/>
    </source>
</evidence>
<evidence type="ECO:0000256" key="12">
    <source>
        <dbReference type="ARBA" id="ARBA00023065"/>
    </source>
</evidence>
<dbReference type="KEGG" id="cge:113837421"/>
<keyword evidence="13 19" id="KW-0472">Membrane</keyword>
<keyword evidence="14" id="KW-0407">Ion channel</keyword>
<feature type="compositionally biased region" description="Low complexity" evidence="18">
    <location>
        <begin position="165"/>
        <end position="184"/>
    </location>
</feature>
<protein>
    <recommendedName>
        <fullName evidence="3">Potassium voltage-gated channel subfamily V member 1</fullName>
    </recommendedName>
    <alternativeName>
        <fullName evidence="17">Voltage-gated potassium channel subunit Kv8.1</fullName>
    </alternativeName>
</protein>
<dbReference type="FunFam" id="3.30.710.10:FF:000067">
    <property type="entry name" value="Potassium voltage-gated channel subfamily V member 1"/>
    <property type="match status" value="1"/>
</dbReference>
<dbReference type="GO" id="GO:0008076">
    <property type="term" value="C:voltage-gated potassium channel complex"/>
    <property type="evidence" value="ECO:0007669"/>
    <property type="project" value="InterPro"/>
</dbReference>
<evidence type="ECO:0000256" key="4">
    <source>
        <dbReference type="ARBA" id="ARBA00022448"/>
    </source>
</evidence>
<dbReference type="Pfam" id="PF00520">
    <property type="entry name" value="Ion_trans"/>
    <property type="match status" value="1"/>
</dbReference>
<dbReference type="PRINTS" id="PR00169">
    <property type="entry name" value="KCHANNEL"/>
</dbReference>
<dbReference type="Proteomes" id="UP001108280">
    <property type="component" value="Chromosome 10"/>
</dbReference>
<feature type="compositionally biased region" description="Basic and acidic residues" evidence="18">
    <location>
        <begin position="337"/>
        <end position="350"/>
    </location>
</feature>
<evidence type="ECO:0000256" key="14">
    <source>
        <dbReference type="ARBA" id="ARBA00023303"/>
    </source>
</evidence>
<evidence type="ECO:0000256" key="17">
    <source>
        <dbReference type="ARBA" id="ARBA00032563"/>
    </source>
</evidence>
<dbReference type="InterPro" id="IPR005821">
    <property type="entry name" value="Ion_trans_dom"/>
</dbReference>
<keyword evidence="21" id="KW-1185">Reference proteome</keyword>
<dbReference type="SUPFAM" id="SSF54695">
    <property type="entry name" value="POZ domain"/>
    <property type="match status" value="1"/>
</dbReference>
<dbReference type="Gene3D" id="1.10.287.70">
    <property type="match status" value="1"/>
</dbReference>
<evidence type="ECO:0000256" key="19">
    <source>
        <dbReference type="SAM" id="Phobius"/>
    </source>
</evidence>
<evidence type="ECO:0000256" key="5">
    <source>
        <dbReference type="ARBA" id="ARBA00022475"/>
    </source>
</evidence>
<evidence type="ECO:0000256" key="2">
    <source>
        <dbReference type="ARBA" id="ARBA00009030"/>
    </source>
</evidence>
<evidence type="ECO:0000256" key="15">
    <source>
        <dbReference type="ARBA" id="ARBA00024762"/>
    </source>
</evidence>
<reference evidence="22" key="3">
    <citation type="submission" date="2025-08" db="UniProtKB">
        <authorList>
            <consortium name="RefSeq"/>
        </authorList>
    </citation>
    <scope>IDENTIFICATION</scope>
    <source>
        <strain evidence="22">17A/GY</strain>
        <tissue evidence="22">Liver</tissue>
    </source>
</reference>
<feature type="transmembrane region" description="Helical" evidence="19">
    <location>
        <begin position="413"/>
        <end position="431"/>
    </location>
</feature>
<dbReference type="RefSeq" id="XP_027287235.2">
    <property type="nucleotide sequence ID" value="XM_027431434.2"/>
</dbReference>
<feature type="compositionally biased region" description="Polar residues" evidence="18">
    <location>
        <begin position="78"/>
        <end position="87"/>
    </location>
</feature>
<evidence type="ECO:0000256" key="8">
    <source>
        <dbReference type="ARBA" id="ARBA00022826"/>
    </source>
</evidence>
<reference evidence="21" key="1">
    <citation type="journal article" date="2018" name="Biotechnol. Bioeng.">
        <title>A reference genome of the Chinese hamster based on a hybrid assembly strategy.</title>
        <authorList>
            <person name="Rupp O."/>
            <person name="MacDonald M.L."/>
            <person name="Li S."/>
            <person name="Dhiman H."/>
            <person name="Polson S."/>
            <person name="Griep S."/>
            <person name="Heffner K."/>
            <person name="Hernandez I."/>
            <person name="Brinkrolf K."/>
            <person name="Jadhav V."/>
            <person name="Samoudi M."/>
            <person name="Hao H."/>
            <person name="Kingham B."/>
            <person name="Goesmann A."/>
            <person name="Betenbaugh M.J."/>
            <person name="Lewis N.E."/>
            <person name="Borth N."/>
            <person name="Lee K.H."/>
        </authorList>
    </citation>
    <scope>NUCLEOTIDE SEQUENCE [LARGE SCALE GENOMIC DNA]</scope>
    <source>
        <strain evidence="21">17A/GY</strain>
    </source>
</reference>
<evidence type="ECO:0000256" key="7">
    <source>
        <dbReference type="ARBA" id="ARBA00022692"/>
    </source>
</evidence>
<keyword evidence="8" id="KW-0631">Potassium channel</keyword>
<dbReference type="InterPro" id="IPR011333">
    <property type="entry name" value="SKP1/BTB/POZ_sf"/>
</dbReference>
<dbReference type="InterPro" id="IPR003968">
    <property type="entry name" value="K_chnl_volt-dep_Kv"/>
</dbReference>
<dbReference type="InterPro" id="IPR000210">
    <property type="entry name" value="BTB/POZ_dom"/>
</dbReference>
<evidence type="ECO:0000313" key="21">
    <source>
        <dbReference type="Proteomes" id="UP001108280"/>
    </source>
</evidence>
<dbReference type="FunFam" id="1.20.120.350:FF:000044">
    <property type="entry name" value="Potassium voltage-gated channel subfamily V member 1"/>
    <property type="match status" value="1"/>
</dbReference>
<dbReference type="Gene3D" id="3.30.710.10">
    <property type="entry name" value="Potassium Channel Kv1.1, Chain A"/>
    <property type="match status" value="1"/>
</dbReference>
<dbReference type="OrthoDB" id="296522at2759"/>
<dbReference type="GeneID" id="113837421"/>
<dbReference type="CDD" id="cd18424">
    <property type="entry name" value="BTB_POZ_KCNV1"/>
    <property type="match status" value="1"/>
</dbReference>
<dbReference type="InterPro" id="IPR003131">
    <property type="entry name" value="T1-type_BTB"/>
</dbReference>
<feature type="transmembrane region" description="Helical" evidence="19">
    <location>
        <begin position="515"/>
        <end position="536"/>
    </location>
</feature>
<evidence type="ECO:0000256" key="9">
    <source>
        <dbReference type="ARBA" id="ARBA00022882"/>
    </source>
</evidence>
<keyword evidence="10" id="KW-0630">Potassium</keyword>
<keyword evidence="11 19" id="KW-1133">Transmembrane helix</keyword>
<feature type="domain" description="BTB" evidence="20">
    <location>
        <begin position="208"/>
        <end position="326"/>
    </location>
</feature>
<keyword evidence="9" id="KW-0851">Voltage-gated channel</keyword>
<comment type="subunit">
    <text evidence="16">Heteromultimer with KCNB1 and KCNB2. Interacts with KCNC4 and KCND1.</text>
</comment>
<gene>
    <name evidence="22" type="primary">LOC113837421</name>
</gene>
<evidence type="ECO:0000256" key="10">
    <source>
        <dbReference type="ARBA" id="ARBA00022958"/>
    </source>
</evidence>
<dbReference type="InterPro" id="IPR028325">
    <property type="entry name" value="VG_K_chnl"/>
</dbReference>
<feature type="region of interest" description="Disordered" evidence="18">
    <location>
        <begin position="1"/>
        <end position="184"/>
    </location>
</feature>
<dbReference type="SUPFAM" id="SSF81324">
    <property type="entry name" value="Voltage-gated potassium channels"/>
    <property type="match status" value="1"/>
</dbReference>
<keyword evidence="7 19" id="KW-0812">Transmembrane</keyword>
<feature type="compositionally biased region" description="Pro residues" evidence="18">
    <location>
        <begin position="120"/>
        <end position="130"/>
    </location>
</feature>
<feature type="transmembrane region" description="Helical" evidence="19">
    <location>
        <begin position="576"/>
        <end position="596"/>
    </location>
</feature>
<dbReference type="GO" id="GO:0051260">
    <property type="term" value="P:protein homooligomerization"/>
    <property type="evidence" value="ECO:0007669"/>
    <property type="project" value="InterPro"/>
</dbReference>
<evidence type="ECO:0000256" key="11">
    <source>
        <dbReference type="ARBA" id="ARBA00022989"/>
    </source>
</evidence>
<dbReference type="InterPro" id="IPR027359">
    <property type="entry name" value="Volt_channel_dom_sf"/>
</dbReference>
<feature type="region of interest" description="Disordered" evidence="18">
    <location>
        <begin position="337"/>
        <end position="358"/>
    </location>
</feature>
<reference evidence="21" key="2">
    <citation type="journal article" date="2020" name="Biotechnol. Bioeng.">
        <title>Chromosome-scale scaffolds for the Chinese hamster reference genome assembly to facilitate the study of the CHO epigenome.</title>
        <authorList>
            <person name="Hilliard W."/>
            <person name="MacDonald M."/>
            <person name="Lee K.H."/>
        </authorList>
    </citation>
    <scope>NUCLEOTIDE SEQUENCE [LARGE SCALE GENOMIC DNA]</scope>
    <source>
        <strain evidence="21">17A/GY</strain>
    </source>
</reference>
<dbReference type="PANTHER" id="PTHR11537:SF38">
    <property type="entry name" value="POTASSIUM VOLTAGE-GATED CHANNEL SUBFAMILY V MEMBER 1"/>
    <property type="match status" value="1"/>
</dbReference>
<evidence type="ECO:0000259" key="20">
    <source>
        <dbReference type="SMART" id="SM00225"/>
    </source>
</evidence>
<dbReference type="PANTHER" id="PTHR11537">
    <property type="entry name" value="VOLTAGE-GATED POTASSIUM CHANNEL"/>
    <property type="match status" value="1"/>
</dbReference>
<evidence type="ECO:0000256" key="1">
    <source>
        <dbReference type="ARBA" id="ARBA00004651"/>
    </source>
</evidence>
<feature type="transmembrane region" description="Helical" evidence="19">
    <location>
        <begin position="380"/>
        <end position="401"/>
    </location>
</feature>
<comment type="similarity">
    <text evidence="2">Belongs to the potassium channel family. V (TC 1.A.1.2) subfamily. Kv8.1/KCNV1 sub-subfamily.</text>
</comment>
<comment type="function">
    <text evidence="15">Potassium channel subunit that does not form functional channels by itself. Modulates KCNB1 and KCNB2 channel activity by shifting the threshold for inactivation to more negative values and by slowing the rate of inactivation. Can down-regulate the channel activity of KCNB1, KCNB2, KCNC4 and KCND1, possibly by trapping them in intracellular membranes.</text>
</comment>
<dbReference type="SMART" id="SM00225">
    <property type="entry name" value="BTB"/>
    <property type="match status" value="1"/>
</dbReference>
<dbReference type="Gene3D" id="1.20.120.350">
    <property type="entry name" value="Voltage-gated potassium channels. Chain C"/>
    <property type="match status" value="1"/>
</dbReference>
<keyword evidence="6" id="KW-0633">Potassium transport</keyword>
<organism evidence="21 22">
    <name type="scientific">Cricetulus griseus</name>
    <name type="common">Chinese hamster</name>
    <name type="synonym">Cricetulus barabensis griseus</name>
    <dbReference type="NCBI Taxonomy" id="10029"/>
    <lineage>
        <taxon>Eukaryota</taxon>
        <taxon>Metazoa</taxon>
        <taxon>Chordata</taxon>
        <taxon>Craniata</taxon>
        <taxon>Vertebrata</taxon>
        <taxon>Euteleostomi</taxon>
        <taxon>Mammalia</taxon>
        <taxon>Eutheria</taxon>
        <taxon>Euarchontoglires</taxon>
        <taxon>Glires</taxon>
        <taxon>Rodentia</taxon>
        <taxon>Myomorpha</taxon>
        <taxon>Muroidea</taxon>
        <taxon>Cricetidae</taxon>
        <taxon>Cricetinae</taxon>
        <taxon>Cricetulus</taxon>
    </lineage>
</organism>
<dbReference type="FunFam" id="1.10.287.70:FF:000005">
    <property type="entry name" value="potassium voltage-gated channel subfamily G member 1"/>
    <property type="match status" value="1"/>
</dbReference>
<accession>A0A9J7GHM3</accession>
<evidence type="ECO:0000256" key="6">
    <source>
        <dbReference type="ARBA" id="ARBA00022538"/>
    </source>
</evidence>
<keyword evidence="12" id="KW-0406">Ion transport</keyword>
<keyword evidence="4" id="KW-0813">Transport</keyword>
<sequence>MTDGNQREVGGNPEPGTPDVPPRVVSPKEHRREGPQGQAVSPPPPPPPWTTHDRLSAAPPPCARDHSCCPSLLALPRTRSSLATPSHQGWGGVGLGWRESGCASGRPLPGEPGRSLPPAGAAPPPPPPPSREGTLALLPSPGNFVALSPTKAVGMDRSPRKRRPLLGSSSSTSSSSPSSPSLDSASLTSLDSSVFCSEGEGEALALGDCLTVNVGGSRFVLSQQALSCFPHTRLGKLAVVVASYRRLGALAAAPSPLELCDDANPVDNEYFFDRSSQAFRYVLHYYRTGRLHVMEQLCALSFLQEIQYWGIDELSIDSCCRDRYFRRKELSETLDFKKDTDDQESQHESEQDFSQGPCPTVRQKLWDILEKPGSSTAARIFGVISIIFVAVSIVNMALMSAELSWLNLQLLEILEYVCISWFTGEFILRFLCVRDRCRFLRKVPNIIDLLAILPFYITLLVESLSGSHTTQELENVGRLVQVLRLLRALRMLKLGRHSTGLRSLGMTITQCYEEVGLLLLFLSVGISIFSTIEYFAEQSIPDTTFTSVPCAWWWATTSMTTVGYGDIRPDTTTGKIVAFMCILSGILVLALPIAIINDRFSACYFTLKLKEAAVRQREALKKLTKNIATDSYISVNLRDVYARSIMEMLRLKGRERASTRSSGGDDFWF</sequence>
<dbReference type="Pfam" id="PF02214">
    <property type="entry name" value="BTB_2"/>
    <property type="match status" value="1"/>
</dbReference>
<proteinExistence type="inferred from homology"/>
<dbReference type="GO" id="GO:0005249">
    <property type="term" value="F:voltage-gated potassium channel activity"/>
    <property type="evidence" value="ECO:0007669"/>
    <property type="project" value="InterPro"/>
</dbReference>
<evidence type="ECO:0000256" key="3">
    <source>
        <dbReference type="ARBA" id="ARBA00020321"/>
    </source>
</evidence>